<reference evidence="2" key="1">
    <citation type="submission" date="2019-08" db="EMBL/GenBank/DDBJ databases">
        <authorList>
            <person name="Kucharzyk K."/>
            <person name="Murdoch R.W."/>
            <person name="Higgins S."/>
            <person name="Loffler F."/>
        </authorList>
    </citation>
    <scope>NUCLEOTIDE SEQUENCE</scope>
</reference>
<feature type="transmembrane region" description="Helical" evidence="1">
    <location>
        <begin position="45"/>
        <end position="66"/>
    </location>
</feature>
<dbReference type="GO" id="GO:0009401">
    <property type="term" value="P:phosphoenolpyruvate-dependent sugar phosphotransferase system"/>
    <property type="evidence" value="ECO:0007669"/>
    <property type="project" value="InterPro"/>
</dbReference>
<evidence type="ECO:0000256" key="1">
    <source>
        <dbReference type="SAM" id="Phobius"/>
    </source>
</evidence>
<comment type="caution">
    <text evidence="2">The sequence shown here is derived from an EMBL/GenBank/DDBJ whole genome shotgun (WGS) entry which is preliminary data.</text>
</comment>
<protein>
    <submittedName>
        <fullName evidence="2">PTS system mannose-specific EIID component</fullName>
    </submittedName>
</protein>
<feature type="transmembrane region" description="Helical" evidence="1">
    <location>
        <begin position="73"/>
        <end position="91"/>
    </location>
</feature>
<dbReference type="PROSITE" id="PS51108">
    <property type="entry name" value="PTS_EIID"/>
    <property type="match status" value="1"/>
</dbReference>
<dbReference type="Pfam" id="PF03613">
    <property type="entry name" value="EIID-AGA"/>
    <property type="match status" value="1"/>
</dbReference>
<keyword evidence="1" id="KW-1133">Transmembrane helix</keyword>
<gene>
    <name evidence="2" type="primary">manZ_17</name>
    <name evidence="2" type="ORF">SDC9_160817</name>
</gene>
<keyword evidence="1" id="KW-0812">Transmembrane</keyword>
<sequence>MDKLTLSFGILGMMVIGAMTSSMVSVSTPLVIQLGTMEPLPLQQLFNEILPGLLPLTITWITAWLLKKQVSMLKIMMGMFVIGIVCSVLGIL</sequence>
<dbReference type="AlphaFoldDB" id="A0A645FIN3"/>
<dbReference type="InterPro" id="IPR004704">
    <property type="entry name" value="PTS_IID_man"/>
</dbReference>
<accession>A0A645FIN3</accession>
<organism evidence="2">
    <name type="scientific">bioreactor metagenome</name>
    <dbReference type="NCBI Taxonomy" id="1076179"/>
    <lineage>
        <taxon>unclassified sequences</taxon>
        <taxon>metagenomes</taxon>
        <taxon>ecological metagenomes</taxon>
    </lineage>
</organism>
<dbReference type="EMBL" id="VSSQ01059990">
    <property type="protein sequence ID" value="MPN13496.1"/>
    <property type="molecule type" value="Genomic_DNA"/>
</dbReference>
<name>A0A645FIN3_9ZZZZ</name>
<keyword evidence="1" id="KW-0472">Membrane</keyword>
<evidence type="ECO:0000313" key="2">
    <source>
        <dbReference type="EMBL" id="MPN13496.1"/>
    </source>
</evidence>
<dbReference type="GO" id="GO:0016020">
    <property type="term" value="C:membrane"/>
    <property type="evidence" value="ECO:0007669"/>
    <property type="project" value="InterPro"/>
</dbReference>
<proteinExistence type="predicted"/>